<feature type="binding site" evidence="6">
    <location>
        <position position="316"/>
    </location>
    <ligand>
        <name>D-dopa</name>
        <dbReference type="ChEBI" id="CHEBI:149689"/>
    </ligand>
</feature>
<keyword evidence="4 6" id="KW-0274">FAD</keyword>
<feature type="binding site" evidence="6">
    <location>
        <begin position="346"/>
        <end position="351"/>
    </location>
    <ligand>
        <name>FAD</name>
        <dbReference type="ChEBI" id="CHEBI:57692"/>
    </ligand>
</feature>
<sequence>MQVFRKRRKSLSLVQVSVIGLTTALKIQQRGGYQVTIVAEHFPTDPKSIKYASHFAGAHHVSVAGSDIRQRNIDIETFNTMWELSSPKGAASGCFMRLPQTEYHREETNLDTLKLMPNFAAVPANALAPEAISGIKYDSVNTDAPIFLNYLLSQFLASGGAIVRGSILHINQIIEGGPAAFVSDPVTKYPLPDAVVVCLGLGARYLGGIEDKDVYPVRGQTVLLRAPWVKAGMSISGGKEKVWTYVIPRRSGDVIVGGTYDANDWYSLPRAETTRDILTRVLEICPEIAPEEVRTLREPVVEDVLPIIVEESCGFRPCRKGGVRLELEWMETPTKRTAMVHNYGHGGFGYTASYGSATVSLSLLESALSS</sequence>
<keyword evidence="7" id="KW-0732">Signal</keyword>
<dbReference type="PIRSF" id="PIRSF000189">
    <property type="entry name" value="D-aa_oxidase"/>
    <property type="match status" value="1"/>
</dbReference>
<evidence type="ECO:0000256" key="5">
    <source>
        <dbReference type="ARBA" id="ARBA00023002"/>
    </source>
</evidence>
<evidence type="ECO:0000256" key="7">
    <source>
        <dbReference type="SAM" id="SignalP"/>
    </source>
</evidence>
<gene>
    <name evidence="9" type="ORF">GALMADRAFT_256978</name>
</gene>
<keyword evidence="5" id="KW-0560">Oxidoreductase</keyword>
<dbReference type="InterPro" id="IPR023209">
    <property type="entry name" value="DAO"/>
</dbReference>
<name>A0A067SBV2_GALM3</name>
<keyword evidence="3" id="KW-0285">Flavoprotein</keyword>
<dbReference type="EMBL" id="KL142408">
    <property type="protein sequence ID" value="KDR68351.1"/>
    <property type="molecule type" value="Genomic_DNA"/>
</dbReference>
<dbReference type="SUPFAM" id="SSF51971">
    <property type="entry name" value="Nucleotide-binding domain"/>
    <property type="match status" value="1"/>
</dbReference>
<dbReference type="InterPro" id="IPR006076">
    <property type="entry name" value="FAD-dep_OxRdtase"/>
</dbReference>
<dbReference type="AlphaFoldDB" id="A0A067SBV2"/>
<feature type="signal peptide" evidence="7">
    <location>
        <begin position="1"/>
        <end position="24"/>
    </location>
</feature>
<dbReference type="InterPro" id="IPR006181">
    <property type="entry name" value="D-amino_acid_oxidase_CS"/>
</dbReference>
<dbReference type="STRING" id="685588.A0A067SBV2"/>
<dbReference type="PANTHER" id="PTHR11530">
    <property type="entry name" value="D-AMINO ACID OXIDASE"/>
    <property type="match status" value="1"/>
</dbReference>
<feature type="binding site" evidence="6">
    <location>
        <position position="347"/>
    </location>
    <ligand>
        <name>D-dopa</name>
        <dbReference type="ChEBI" id="CHEBI:149689"/>
    </ligand>
</feature>
<organism evidence="9 10">
    <name type="scientific">Galerina marginata (strain CBS 339.88)</name>
    <dbReference type="NCBI Taxonomy" id="685588"/>
    <lineage>
        <taxon>Eukaryota</taxon>
        <taxon>Fungi</taxon>
        <taxon>Dikarya</taxon>
        <taxon>Basidiomycota</taxon>
        <taxon>Agaricomycotina</taxon>
        <taxon>Agaricomycetes</taxon>
        <taxon>Agaricomycetidae</taxon>
        <taxon>Agaricales</taxon>
        <taxon>Agaricineae</taxon>
        <taxon>Strophariaceae</taxon>
        <taxon>Galerina</taxon>
    </lineage>
</organism>
<dbReference type="PROSITE" id="PS00677">
    <property type="entry name" value="DAO"/>
    <property type="match status" value="1"/>
</dbReference>
<dbReference type="SUPFAM" id="SSF54373">
    <property type="entry name" value="FAD-linked reductases, C-terminal domain"/>
    <property type="match status" value="1"/>
</dbReference>
<evidence type="ECO:0000256" key="1">
    <source>
        <dbReference type="ARBA" id="ARBA00001974"/>
    </source>
</evidence>
<dbReference type="GO" id="GO:0005737">
    <property type="term" value="C:cytoplasm"/>
    <property type="evidence" value="ECO:0007669"/>
    <property type="project" value="TreeGrafter"/>
</dbReference>
<feature type="domain" description="FAD dependent oxidoreductase" evidence="8">
    <location>
        <begin position="18"/>
        <end position="357"/>
    </location>
</feature>
<dbReference type="OrthoDB" id="2015447at2759"/>
<dbReference type="PANTHER" id="PTHR11530:SF11">
    <property type="entry name" value="D-ASPARTATE OXIDASE"/>
    <property type="match status" value="1"/>
</dbReference>
<evidence type="ECO:0000256" key="4">
    <source>
        <dbReference type="ARBA" id="ARBA00022827"/>
    </source>
</evidence>
<evidence type="ECO:0000259" key="8">
    <source>
        <dbReference type="Pfam" id="PF01266"/>
    </source>
</evidence>
<keyword evidence="10" id="KW-1185">Reference proteome</keyword>
<evidence type="ECO:0000256" key="6">
    <source>
        <dbReference type="PIRSR" id="PIRSR000189-1"/>
    </source>
</evidence>
<evidence type="ECO:0000313" key="10">
    <source>
        <dbReference type="Proteomes" id="UP000027222"/>
    </source>
</evidence>
<protein>
    <recommendedName>
        <fullName evidence="8">FAD dependent oxidoreductase domain-containing protein</fullName>
    </recommendedName>
</protein>
<comment type="cofactor">
    <cofactor evidence="1 6">
        <name>FAD</name>
        <dbReference type="ChEBI" id="CHEBI:57692"/>
    </cofactor>
</comment>
<dbReference type="GO" id="GO:0019478">
    <property type="term" value="P:D-amino acid catabolic process"/>
    <property type="evidence" value="ECO:0007669"/>
    <property type="project" value="TreeGrafter"/>
</dbReference>
<evidence type="ECO:0000313" key="9">
    <source>
        <dbReference type="EMBL" id="KDR68351.1"/>
    </source>
</evidence>
<dbReference type="Pfam" id="PF01266">
    <property type="entry name" value="DAO"/>
    <property type="match status" value="1"/>
</dbReference>
<reference evidence="10" key="1">
    <citation type="journal article" date="2014" name="Proc. Natl. Acad. Sci. U.S.A.">
        <title>Extensive sampling of basidiomycete genomes demonstrates inadequacy of the white-rot/brown-rot paradigm for wood decay fungi.</title>
        <authorList>
            <person name="Riley R."/>
            <person name="Salamov A.A."/>
            <person name="Brown D.W."/>
            <person name="Nagy L.G."/>
            <person name="Floudas D."/>
            <person name="Held B.W."/>
            <person name="Levasseur A."/>
            <person name="Lombard V."/>
            <person name="Morin E."/>
            <person name="Otillar R."/>
            <person name="Lindquist E.A."/>
            <person name="Sun H."/>
            <person name="LaButti K.M."/>
            <person name="Schmutz J."/>
            <person name="Jabbour D."/>
            <person name="Luo H."/>
            <person name="Baker S.E."/>
            <person name="Pisabarro A.G."/>
            <person name="Walton J.D."/>
            <person name="Blanchette R.A."/>
            <person name="Henrissat B."/>
            <person name="Martin F."/>
            <person name="Cullen D."/>
            <person name="Hibbett D.S."/>
            <person name="Grigoriev I.V."/>
        </authorList>
    </citation>
    <scope>NUCLEOTIDE SEQUENCE [LARGE SCALE GENOMIC DNA]</scope>
    <source>
        <strain evidence="10">CBS 339.88</strain>
    </source>
</reference>
<dbReference type="HOGENOM" id="CLU_034311_1_1_1"/>
<evidence type="ECO:0000256" key="3">
    <source>
        <dbReference type="ARBA" id="ARBA00022630"/>
    </source>
</evidence>
<proteinExistence type="inferred from homology"/>
<evidence type="ECO:0000256" key="2">
    <source>
        <dbReference type="ARBA" id="ARBA00006730"/>
    </source>
</evidence>
<dbReference type="GO" id="GO:0071949">
    <property type="term" value="F:FAD binding"/>
    <property type="evidence" value="ECO:0007669"/>
    <property type="project" value="InterPro"/>
</dbReference>
<dbReference type="Gene3D" id="3.30.9.10">
    <property type="entry name" value="D-Amino Acid Oxidase, subunit A, domain 2"/>
    <property type="match status" value="1"/>
</dbReference>
<accession>A0A067SBV2</accession>
<comment type="similarity">
    <text evidence="2">Belongs to the DAMOX/DASOX family.</text>
</comment>
<dbReference type="GO" id="GO:0003884">
    <property type="term" value="F:D-amino-acid oxidase activity"/>
    <property type="evidence" value="ECO:0007669"/>
    <property type="project" value="InterPro"/>
</dbReference>
<feature type="chain" id="PRO_5001648824" description="FAD dependent oxidoreductase domain-containing protein" evidence="7">
    <location>
        <begin position="25"/>
        <end position="370"/>
    </location>
</feature>
<dbReference type="Gene3D" id="3.40.50.720">
    <property type="entry name" value="NAD(P)-binding Rossmann-like Domain"/>
    <property type="match status" value="1"/>
</dbReference>
<dbReference type="Proteomes" id="UP000027222">
    <property type="component" value="Unassembled WGS sequence"/>
</dbReference>